<feature type="transmembrane region" description="Helical" evidence="1">
    <location>
        <begin position="200"/>
        <end position="221"/>
    </location>
</feature>
<dbReference type="EMBL" id="PDOF01000002">
    <property type="protein sequence ID" value="PYZ96813.1"/>
    <property type="molecule type" value="Genomic_DNA"/>
</dbReference>
<dbReference type="Proteomes" id="UP000248066">
    <property type="component" value="Unassembled WGS sequence"/>
</dbReference>
<keyword evidence="3" id="KW-1185">Reference proteome</keyword>
<feature type="transmembrane region" description="Helical" evidence="1">
    <location>
        <begin position="21"/>
        <end position="43"/>
    </location>
</feature>
<proteinExistence type="predicted"/>
<gene>
    <name evidence="2" type="ORF">CR205_14125</name>
</gene>
<organism evidence="2 3">
    <name type="scientific">Alteribacter lacisalsi</name>
    <dbReference type="NCBI Taxonomy" id="2045244"/>
    <lineage>
        <taxon>Bacteria</taxon>
        <taxon>Bacillati</taxon>
        <taxon>Bacillota</taxon>
        <taxon>Bacilli</taxon>
        <taxon>Bacillales</taxon>
        <taxon>Bacillaceae</taxon>
        <taxon>Alteribacter</taxon>
    </lineage>
</organism>
<feature type="transmembrane region" description="Helical" evidence="1">
    <location>
        <begin position="128"/>
        <end position="147"/>
    </location>
</feature>
<evidence type="ECO:0000313" key="3">
    <source>
        <dbReference type="Proteomes" id="UP000248066"/>
    </source>
</evidence>
<sequence>MTEAAHAFEEKESTPKAKRSYWGSVLKILPAVLPPVLLIYALFVVGYNSFLTPGMGETAEATVLTISSLLFLSLNGFLFAFIYGADKSNSGFAGKLKEGARTVGAHFGPLLSTSILFFVLIVAGTIMFIVPALIMIILFYLYPFVVIEENKKNFEALKGSAALVKKGWLRVMGWIILFYVSFLFAATVVSELAPAYGEQAGEIIGGAVVLPFEALLFYFVYKKLKAKQQGA</sequence>
<feature type="transmembrane region" description="Helical" evidence="1">
    <location>
        <begin position="63"/>
        <end position="83"/>
    </location>
</feature>
<evidence type="ECO:0000313" key="2">
    <source>
        <dbReference type="EMBL" id="PYZ96813.1"/>
    </source>
</evidence>
<dbReference type="AlphaFoldDB" id="A0A2W0H4Q6"/>
<reference evidence="2 3" key="1">
    <citation type="submission" date="2017-10" db="EMBL/GenBank/DDBJ databases">
        <title>Bacillus sp. nov., a halophilic bacterium isolated from a Yangshapao Lake.</title>
        <authorList>
            <person name="Wang H."/>
        </authorList>
    </citation>
    <scope>NUCLEOTIDE SEQUENCE [LARGE SCALE GENOMIC DNA]</scope>
    <source>
        <strain evidence="2 3">YSP-3</strain>
    </source>
</reference>
<keyword evidence="1" id="KW-1133">Transmembrane helix</keyword>
<dbReference type="RefSeq" id="WP_110520752.1">
    <property type="nucleotide sequence ID" value="NZ_PDOF01000002.1"/>
</dbReference>
<protein>
    <recommendedName>
        <fullName evidence="4">Glycerophosphoryl diester phosphodiesterase membrane domain-containing protein</fullName>
    </recommendedName>
</protein>
<accession>A0A2W0H4Q6</accession>
<name>A0A2W0H4Q6_9BACI</name>
<keyword evidence="1" id="KW-0472">Membrane</keyword>
<evidence type="ECO:0000256" key="1">
    <source>
        <dbReference type="SAM" id="Phobius"/>
    </source>
</evidence>
<dbReference type="OrthoDB" id="9841043at2"/>
<evidence type="ECO:0008006" key="4">
    <source>
        <dbReference type="Google" id="ProtNLM"/>
    </source>
</evidence>
<comment type="caution">
    <text evidence="2">The sequence shown here is derived from an EMBL/GenBank/DDBJ whole genome shotgun (WGS) entry which is preliminary data.</text>
</comment>
<feature type="transmembrane region" description="Helical" evidence="1">
    <location>
        <begin position="168"/>
        <end position="188"/>
    </location>
</feature>
<keyword evidence="1" id="KW-0812">Transmembrane</keyword>